<proteinExistence type="predicted"/>
<evidence type="ECO:0000313" key="2">
    <source>
        <dbReference type="EMBL" id="OGN29054.1"/>
    </source>
</evidence>
<dbReference type="AlphaFoldDB" id="A0A1F8GUF9"/>
<accession>A0A1F8GUF9</accession>
<dbReference type="STRING" id="1802701.A3A33_00140"/>
<reference evidence="2 3" key="1">
    <citation type="journal article" date="2016" name="Nat. Commun.">
        <title>Thousands of microbial genomes shed light on interconnected biogeochemical processes in an aquifer system.</title>
        <authorList>
            <person name="Anantharaman K."/>
            <person name="Brown C.T."/>
            <person name="Hug L.A."/>
            <person name="Sharon I."/>
            <person name="Castelle C.J."/>
            <person name="Probst A.J."/>
            <person name="Thomas B.C."/>
            <person name="Singh A."/>
            <person name="Wilkins M.J."/>
            <person name="Karaoz U."/>
            <person name="Brodie E.L."/>
            <person name="Williams K.H."/>
            <person name="Hubbard S.S."/>
            <person name="Banfield J.F."/>
        </authorList>
    </citation>
    <scope>NUCLEOTIDE SEQUENCE [LARGE SCALE GENOMIC DNA]</scope>
</reference>
<gene>
    <name evidence="2" type="ORF">A3A33_00140</name>
</gene>
<name>A0A1F8GUF9_9BACT</name>
<organism evidence="2 3">
    <name type="scientific">Candidatus Yanofskybacteria bacterium RIFCSPLOWO2_01_FULL_49_25</name>
    <dbReference type="NCBI Taxonomy" id="1802701"/>
    <lineage>
        <taxon>Bacteria</taxon>
        <taxon>Candidatus Yanofskyibacteriota</taxon>
    </lineage>
</organism>
<keyword evidence="1" id="KW-1133">Transmembrane helix</keyword>
<evidence type="ECO:0000256" key="1">
    <source>
        <dbReference type="SAM" id="Phobius"/>
    </source>
</evidence>
<feature type="transmembrane region" description="Helical" evidence="1">
    <location>
        <begin position="12"/>
        <end position="32"/>
    </location>
</feature>
<comment type="caution">
    <text evidence="2">The sequence shown here is derived from an EMBL/GenBank/DDBJ whole genome shotgun (WGS) entry which is preliminary data.</text>
</comment>
<protein>
    <submittedName>
        <fullName evidence="2">Uncharacterized protein</fullName>
    </submittedName>
</protein>
<keyword evidence="1" id="KW-0812">Transmembrane</keyword>
<evidence type="ECO:0000313" key="3">
    <source>
        <dbReference type="Proteomes" id="UP000179047"/>
    </source>
</evidence>
<keyword evidence="1" id="KW-0472">Membrane</keyword>
<dbReference type="Proteomes" id="UP000179047">
    <property type="component" value="Unassembled WGS sequence"/>
</dbReference>
<dbReference type="EMBL" id="MGKP01000010">
    <property type="protein sequence ID" value="OGN29054.1"/>
    <property type="molecule type" value="Genomic_DNA"/>
</dbReference>
<sequence length="169" mass="18514">MENRYLQRGFVGGWLEGILLVVAILIIAGYYYSKYPEQGKKFFASFKTTPSVSASPTPSMTPSATDVARLMTACQAIPNGQSAVVSPRSQIFINLPNDIYPESGFTFATSGTASAVTAVTGPNFYRSTDYARNHCWGHYYELAGRGTVTFSAVSIYPSVSRYQITFKVQ</sequence>